<gene>
    <name evidence="2" type="ORF">UFOPK3472_00813</name>
</gene>
<reference evidence="2" key="1">
    <citation type="submission" date="2020-05" db="EMBL/GenBank/DDBJ databases">
        <authorList>
            <person name="Chiriac C."/>
            <person name="Salcher M."/>
            <person name="Ghai R."/>
            <person name="Kavagutti S V."/>
        </authorList>
    </citation>
    <scope>NUCLEOTIDE SEQUENCE</scope>
</reference>
<evidence type="ECO:0000313" key="2">
    <source>
        <dbReference type="EMBL" id="CAB4882873.1"/>
    </source>
</evidence>
<feature type="transmembrane region" description="Helical" evidence="1">
    <location>
        <begin position="58"/>
        <end position="84"/>
    </location>
</feature>
<dbReference type="EMBL" id="CAFBLX010000037">
    <property type="protein sequence ID" value="CAB4882873.1"/>
    <property type="molecule type" value="Genomic_DNA"/>
</dbReference>
<protein>
    <submittedName>
        <fullName evidence="2">Unannotated protein</fullName>
    </submittedName>
</protein>
<feature type="transmembrane region" description="Helical" evidence="1">
    <location>
        <begin position="20"/>
        <end position="38"/>
    </location>
</feature>
<evidence type="ECO:0000256" key="1">
    <source>
        <dbReference type="SAM" id="Phobius"/>
    </source>
</evidence>
<organism evidence="2">
    <name type="scientific">freshwater metagenome</name>
    <dbReference type="NCBI Taxonomy" id="449393"/>
    <lineage>
        <taxon>unclassified sequences</taxon>
        <taxon>metagenomes</taxon>
        <taxon>ecological metagenomes</taxon>
    </lineage>
</organism>
<dbReference type="AlphaFoldDB" id="A0A6J7ETY3"/>
<keyword evidence="1" id="KW-0472">Membrane</keyword>
<keyword evidence="1" id="KW-0812">Transmembrane</keyword>
<keyword evidence="1" id="KW-1133">Transmembrane helix</keyword>
<proteinExistence type="predicted"/>
<name>A0A6J7ETY3_9ZZZZ</name>
<sequence length="113" mass="11993">MTTDSPHHISRTRQSLCVRYVLAIALVCAAALVVVVTVRSGDTRHAASGDSFPGTFTSLLYVLLRFTVSLAAAITMGSLVYGIVCTRFCRVGRVGPDGYATLLTAGRSSLRTV</sequence>
<accession>A0A6J7ETY3</accession>